<dbReference type="OMA" id="KEVWYAE"/>
<sequence length="110" mass="13350">MEKTENNSLQTIKQKRKRKILHRNIIKNELQNLREMLDMYQNKITSSSLKEKPQEKITPKEDVYSYNDVYTLLKEIQYQNRELIVSQSVLAQYNKEIWYAELKILRTKND</sequence>
<evidence type="ECO:0000256" key="1">
    <source>
        <dbReference type="SAM" id="Coils"/>
    </source>
</evidence>
<reference evidence="2 3" key="1">
    <citation type="submission" date="2016-05" db="EMBL/GenBank/DDBJ databases">
        <title>First whole genome sequencing of Entamoeba histolytica HM1:IMSS-clone-6.</title>
        <authorList>
            <person name="Mukherjee Avik.K."/>
            <person name="Izumyama S."/>
            <person name="Nakada-Tsukui K."/>
            <person name="Nozaki T."/>
        </authorList>
    </citation>
    <scope>NUCLEOTIDE SEQUENCE [LARGE SCALE GENOMIC DNA]</scope>
    <source>
        <strain evidence="2 3">HM1:IMSS clone 6</strain>
    </source>
</reference>
<dbReference type="AlphaFoldDB" id="A0A5K1U316"/>
<accession>A0A5K1U316</accession>
<dbReference type="VEuPathDB" id="AmoebaDB:EHI5A_053020"/>
<dbReference type="VEuPathDB" id="AmoebaDB:EHI8A_028400"/>
<keyword evidence="1" id="KW-0175">Coiled coil</keyword>
<evidence type="ECO:0000313" key="2">
    <source>
        <dbReference type="EMBL" id="GAT93174.1"/>
    </source>
</evidence>
<proteinExistence type="predicted"/>
<evidence type="ECO:0000313" key="3">
    <source>
        <dbReference type="Proteomes" id="UP000078387"/>
    </source>
</evidence>
<protein>
    <submittedName>
        <fullName evidence="2">Uncharacterized protein</fullName>
    </submittedName>
</protein>
<dbReference type="Proteomes" id="UP000078387">
    <property type="component" value="Unassembled WGS sequence"/>
</dbReference>
<dbReference type="VEuPathDB" id="AmoebaDB:EHI_198850"/>
<dbReference type="EMBL" id="BDEQ01000001">
    <property type="protein sequence ID" value="GAT93174.1"/>
    <property type="molecule type" value="Genomic_DNA"/>
</dbReference>
<gene>
    <name evidence="2" type="ORF">CL6EHI_198850</name>
</gene>
<organism evidence="2 3">
    <name type="scientific">Entamoeba histolytica</name>
    <dbReference type="NCBI Taxonomy" id="5759"/>
    <lineage>
        <taxon>Eukaryota</taxon>
        <taxon>Amoebozoa</taxon>
        <taxon>Evosea</taxon>
        <taxon>Archamoebae</taxon>
        <taxon>Mastigamoebida</taxon>
        <taxon>Entamoebidae</taxon>
        <taxon>Entamoeba</taxon>
    </lineage>
</organism>
<dbReference type="VEuPathDB" id="AmoebaDB:EHI7A_028290"/>
<name>A0A5K1U316_ENTHI</name>
<comment type="caution">
    <text evidence="2">The sequence shown here is derived from an EMBL/GenBank/DDBJ whole genome shotgun (WGS) entry which is preliminary data.</text>
</comment>
<dbReference type="VEuPathDB" id="AmoebaDB:KM1_063650"/>
<feature type="coiled-coil region" evidence="1">
    <location>
        <begin position="23"/>
        <end position="50"/>
    </location>
</feature>